<dbReference type="EMBL" id="CM001217">
    <property type="protein sequence ID" value="KEH41468.1"/>
    <property type="molecule type" value="Genomic_DNA"/>
</dbReference>
<dbReference type="HOGENOM" id="CLU_2889098_0_0_1"/>
<evidence type="ECO:0000313" key="3">
    <source>
        <dbReference type="EnsemblPlants" id="KEH41468"/>
    </source>
</evidence>
<evidence type="ECO:0000313" key="1">
    <source>
        <dbReference type="EMBL" id="KEH41468.1"/>
    </source>
</evidence>
<accession>A0A072VJ76</accession>
<reference evidence="1 4" key="2">
    <citation type="journal article" date="2014" name="BMC Genomics">
        <title>An improved genome release (version Mt4.0) for the model legume Medicago truncatula.</title>
        <authorList>
            <person name="Tang H."/>
            <person name="Krishnakumar V."/>
            <person name="Bidwell S."/>
            <person name="Rosen B."/>
            <person name="Chan A."/>
            <person name="Zhou S."/>
            <person name="Gentzbittel L."/>
            <person name="Childs K.L."/>
            <person name="Yandell M."/>
            <person name="Gundlach H."/>
            <person name="Mayer K.F."/>
            <person name="Schwartz D.C."/>
            <person name="Town C.D."/>
        </authorList>
    </citation>
    <scope>GENOME REANNOTATION</scope>
    <source>
        <strain evidence="1">A17</strain>
        <strain evidence="3 4">cv. Jemalong A17</strain>
    </source>
</reference>
<name>A0A072VJ76_MEDTR</name>
<dbReference type="Gramene" id="rna2664">
    <property type="protein sequence ID" value="RHN78988.1"/>
    <property type="gene ID" value="gene2664"/>
</dbReference>
<dbReference type="Proteomes" id="UP000265566">
    <property type="component" value="Chromosome 1"/>
</dbReference>
<protein>
    <submittedName>
        <fullName evidence="1">PfkB-like carbohydrate kinase family protein, putative</fullName>
    </submittedName>
    <submittedName>
        <fullName evidence="2">Putative fructokinase</fullName>
        <ecNumber evidence="2">2.7.1.4</ecNumber>
    </submittedName>
</protein>
<proteinExistence type="predicted"/>
<evidence type="ECO:0000313" key="2">
    <source>
        <dbReference type="EMBL" id="RHN78988.1"/>
    </source>
</evidence>
<dbReference type="EC" id="2.7.1.4" evidence="2"/>
<dbReference type="Proteomes" id="UP000002051">
    <property type="component" value="Unassembled WGS sequence"/>
</dbReference>
<dbReference type="EMBL" id="PSQE01000001">
    <property type="protein sequence ID" value="RHN78988.1"/>
    <property type="molecule type" value="Genomic_DNA"/>
</dbReference>
<reference evidence="1 4" key="1">
    <citation type="journal article" date="2011" name="Nature">
        <title>The Medicago genome provides insight into the evolution of rhizobial symbioses.</title>
        <authorList>
            <person name="Young N.D."/>
            <person name="Debelle F."/>
            <person name="Oldroyd G.E."/>
            <person name="Geurts R."/>
            <person name="Cannon S.B."/>
            <person name="Udvardi M.K."/>
            <person name="Benedito V.A."/>
            <person name="Mayer K.F."/>
            <person name="Gouzy J."/>
            <person name="Schoof H."/>
            <person name="Van de Peer Y."/>
            <person name="Proost S."/>
            <person name="Cook D.R."/>
            <person name="Meyers B.C."/>
            <person name="Spannagl M."/>
            <person name="Cheung F."/>
            <person name="De Mita S."/>
            <person name="Krishnakumar V."/>
            <person name="Gundlach H."/>
            <person name="Zhou S."/>
            <person name="Mudge J."/>
            <person name="Bharti A.K."/>
            <person name="Murray J.D."/>
            <person name="Naoumkina M.A."/>
            <person name="Rosen B."/>
            <person name="Silverstein K.A."/>
            <person name="Tang H."/>
            <person name="Rombauts S."/>
            <person name="Zhao P.X."/>
            <person name="Zhou P."/>
            <person name="Barbe V."/>
            <person name="Bardou P."/>
            <person name="Bechner M."/>
            <person name="Bellec A."/>
            <person name="Berger A."/>
            <person name="Berges H."/>
            <person name="Bidwell S."/>
            <person name="Bisseling T."/>
            <person name="Choisne N."/>
            <person name="Couloux A."/>
            <person name="Denny R."/>
            <person name="Deshpande S."/>
            <person name="Dai X."/>
            <person name="Doyle J.J."/>
            <person name="Dudez A.M."/>
            <person name="Farmer A.D."/>
            <person name="Fouteau S."/>
            <person name="Franken C."/>
            <person name="Gibelin C."/>
            <person name="Gish J."/>
            <person name="Goldstein S."/>
            <person name="Gonzalez A.J."/>
            <person name="Green P.J."/>
            <person name="Hallab A."/>
            <person name="Hartog M."/>
            <person name="Hua A."/>
            <person name="Humphray S.J."/>
            <person name="Jeong D.H."/>
            <person name="Jing Y."/>
            <person name="Jocker A."/>
            <person name="Kenton S.M."/>
            <person name="Kim D.J."/>
            <person name="Klee K."/>
            <person name="Lai H."/>
            <person name="Lang C."/>
            <person name="Lin S."/>
            <person name="Macmil S.L."/>
            <person name="Magdelenat G."/>
            <person name="Matthews L."/>
            <person name="McCorrison J."/>
            <person name="Monaghan E.L."/>
            <person name="Mun J.H."/>
            <person name="Najar F.Z."/>
            <person name="Nicholson C."/>
            <person name="Noirot C."/>
            <person name="O'Bleness M."/>
            <person name="Paule C.R."/>
            <person name="Poulain J."/>
            <person name="Prion F."/>
            <person name="Qin B."/>
            <person name="Qu C."/>
            <person name="Retzel E.F."/>
            <person name="Riddle C."/>
            <person name="Sallet E."/>
            <person name="Samain S."/>
            <person name="Samson N."/>
            <person name="Sanders I."/>
            <person name="Saurat O."/>
            <person name="Scarpelli C."/>
            <person name="Schiex T."/>
            <person name="Segurens B."/>
            <person name="Severin A.J."/>
            <person name="Sherrier D.J."/>
            <person name="Shi R."/>
            <person name="Sims S."/>
            <person name="Singer S.R."/>
            <person name="Sinharoy S."/>
            <person name="Sterck L."/>
            <person name="Viollet A."/>
            <person name="Wang B.B."/>
            <person name="Wang K."/>
            <person name="Wang M."/>
            <person name="Wang X."/>
            <person name="Warfsmann J."/>
            <person name="Weissenbach J."/>
            <person name="White D.D."/>
            <person name="White J.D."/>
            <person name="Wiley G.B."/>
            <person name="Wincker P."/>
            <person name="Xing Y."/>
            <person name="Yang L."/>
            <person name="Yao Z."/>
            <person name="Ying F."/>
            <person name="Zhai J."/>
            <person name="Zhou L."/>
            <person name="Zuber A."/>
            <person name="Denarie J."/>
            <person name="Dixon R.A."/>
            <person name="May G.D."/>
            <person name="Schwartz D.C."/>
            <person name="Rogers J."/>
            <person name="Quetier F."/>
            <person name="Town C.D."/>
            <person name="Roe B.A."/>
        </authorList>
    </citation>
    <scope>NUCLEOTIDE SEQUENCE [LARGE SCALE GENOMIC DNA]</scope>
    <source>
        <strain evidence="1">A17</strain>
        <strain evidence="3 4">cv. Jemalong A17</strain>
    </source>
</reference>
<sequence length="63" mass="6974">MAINRGCSKGYDEHMESSRCHEISKDEITHLIDAGDTCDGDDVIKRLFHPTLKLLIVTNGSEG</sequence>
<keyword evidence="2" id="KW-0808">Transferase</keyword>
<reference evidence="3" key="3">
    <citation type="submission" date="2015-04" db="UniProtKB">
        <authorList>
            <consortium name="EnsemblPlants"/>
        </authorList>
    </citation>
    <scope>IDENTIFICATION</scope>
    <source>
        <strain evidence="3">cv. Jemalong A17</strain>
    </source>
</reference>
<dbReference type="GO" id="GO:0008865">
    <property type="term" value="F:fructokinase activity"/>
    <property type="evidence" value="ECO:0007669"/>
    <property type="project" value="UniProtKB-EC"/>
</dbReference>
<dbReference type="AlphaFoldDB" id="A0A072VJ76"/>
<keyword evidence="4" id="KW-1185">Reference proteome</keyword>
<gene>
    <name evidence="1" type="ordered locus">MTR_1g051220</name>
    <name evidence="2" type="ORF">MtrunA17_Chr1g0171911</name>
</gene>
<evidence type="ECO:0000313" key="4">
    <source>
        <dbReference type="Proteomes" id="UP000002051"/>
    </source>
</evidence>
<dbReference type="EnsemblPlants" id="KEH41468">
    <property type="protein sequence ID" value="KEH41468"/>
    <property type="gene ID" value="MTR_1g051220"/>
</dbReference>
<organism evidence="1 4">
    <name type="scientific">Medicago truncatula</name>
    <name type="common">Barrel medic</name>
    <name type="synonym">Medicago tribuloides</name>
    <dbReference type="NCBI Taxonomy" id="3880"/>
    <lineage>
        <taxon>Eukaryota</taxon>
        <taxon>Viridiplantae</taxon>
        <taxon>Streptophyta</taxon>
        <taxon>Embryophyta</taxon>
        <taxon>Tracheophyta</taxon>
        <taxon>Spermatophyta</taxon>
        <taxon>Magnoliopsida</taxon>
        <taxon>eudicotyledons</taxon>
        <taxon>Gunneridae</taxon>
        <taxon>Pentapetalae</taxon>
        <taxon>rosids</taxon>
        <taxon>fabids</taxon>
        <taxon>Fabales</taxon>
        <taxon>Fabaceae</taxon>
        <taxon>Papilionoideae</taxon>
        <taxon>50 kb inversion clade</taxon>
        <taxon>NPAAA clade</taxon>
        <taxon>Hologalegina</taxon>
        <taxon>IRL clade</taxon>
        <taxon>Trifolieae</taxon>
        <taxon>Medicago</taxon>
    </lineage>
</organism>
<reference evidence="2" key="4">
    <citation type="journal article" date="2018" name="Nat. Plants">
        <title>Whole-genome landscape of Medicago truncatula symbiotic genes.</title>
        <authorList>
            <person name="Pecrix Y."/>
            <person name="Gamas P."/>
            <person name="Carrere S."/>
        </authorList>
    </citation>
    <scope>NUCLEOTIDE SEQUENCE</scope>
    <source>
        <tissue evidence="2">Leaves</tissue>
    </source>
</reference>
<keyword evidence="1" id="KW-0418">Kinase</keyword>